<accession>A0A365Y1J1</accession>
<keyword evidence="2" id="KW-1185">Reference proteome</keyword>
<comment type="caution">
    <text evidence="1">The sequence shown here is derived from an EMBL/GenBank/DDBJ whole genome shotgun (WGS) entry which is preliminary data.</text>
</comment>
<organism evidence="1 2">
    <name type="scientific">Chitinophaga flava</name>
    <dbReference type="NCBI Taxonomy" id="2259036"/>
    <lineage>
        <taxon>Bacteria</taxon>
        <taxon>Pseudomonadati</taxon>
        <taxon>Bacteroidota</taxon>
        <taxon>Chitinophagia</taxon>
        <taxon>Chitinophagales</taxon>
        <taxon>Chitinophagaceae</taxon>
        <taxon>Chitinophaga</taxon>
    </lineage>
</organism>
<dbReference type="Proteomes" id="UP000253410">
    <property type="component" value="Unassembled WGS sequence"/>
</dbReference>
<dbReference type="EMBL" id="QFFJ01000001">
    <property type="protein sequence ID" value="RBL91784.1"/>
    <property type="molecule type" value="Genomic_DNA"/>
</dbReference>
<dbReference type="AlphaFoldDB" id="A0A365Y1J1"/>
<protein>
    <submittedName>
        <fullName evidence="1">Transcriptional regulator</fullName>
    </submittedName>
</protein>
<evidence type="ECO:0000313" key="1">
    <source>
        <dbReference type="EMBL" id="RBL91784.1"/>
    </source>
</evidence>
<sequence>MPDSTHDGNFGYSKFVKNSRVMEKFILEQDIPVFYVEASSFPEGILEAFKKLYALLPDLNGRRFFGISYPDRSGRIIYKAAVAENAPGEASQYGCPVFTIHKGEYMSELLKSQEGNGRLIGEIFQQLLAHPDLDKNGYCLEMYLEDTTVRCMVPLVPKNS</sequence>
<reference evidence="1 2" key="1">
    <citation type="submission" date="2018-05" db="EMBL/GenBank/DDBJ databases">
        <title>Chitinophaga sp. K3CV102501T nov., isolated from isolated from a monsoon evergreen broad-leaved forest soil.</title>
        <authorList>
            <person name="Lv Y."/>
        </authorList>
    </citation>
    <scope>NUCLEOTIDE SEQUENCE [LARGE SCALE GENOMIC DNA]</scope>
    <source>
        <strain evidence="1 2">GDMCC 1.1325</strain>
    </source>
</reference>
<proteinExistence type="predicted"/>
<name>A0A365Y1J1_9BACT</name>
<evidence type="ECO:0000313" key="2">
    <source>
        <dbReference type="Proteomes" id="UP000253410"/>
    </source>
</evidence>
<gene>
    <name evidence="1" type="ORF">DF182_04035</name>
</gene>